<dbReference type="EMBL" id="FOJG01000002">
    <property type="protein sequence ID" value="SEW52481.1"/>
    <property type="molecule type" value="Genomic_DNA"/>
</dbReference>
<keyword evidence="6" id="KW-1185">Reference proteome</keyword>
<gene>
    <name evidence="5" type="ORF">SAMN04488122_4865</name>
</gene>
<organism evidence="5 6">
    <name type="scientific">Chitinophaga arvensicola</name>
    <dbReference type="NCBI Taxonomy" id="29529"/>
    <lineage>
        <taxon>Bacteria</taxon>
        <taxon>Pseudomonadati</taxon>
        <taxon>Bacteroidota</taxon>
        <taxon>Chitinophagia</taxon>
        <taxon>Chitinophagales</taxon>
        <taxon>Chitinophagaceae</taxon>
        <taxon>Chitinophaga</taxon>
    </lineage>
</organism>
<name>A0A1I0S8L2_9BACT</name>
<keyword evidence="3" id="KW-0677">Repeat</keyword>
<dbReference type="PANTHER" id="PTHR23416">
    <property type="entry name" value="SIALIC ACID SYNTHASE-RELATED"/>
    <property type="match status" value="1"/>
</dbReference>
<dbReference type="PANTHER" id="PTHR23416:SF23">
    <property type="entry name" value="ACETYLTRANSFERASE C18B11.09C-RELATED"/>
    <property type="match status" value="1"/>
</dbReference>
<dbReference type="CDD" id="cd04647">
    <property type="entry name" value="LbH_MAT_like"/>
    <property type="match status" value="1"/>
</dbReference>
<keyword evidence="4" id="KW-0012">Acyltransferase</keyword>
<reference evidence="6" key="1">
    <citation type="submission" date="2016-10" db="EMBL/GenBank/DDBJ databases">
        <authorList>
            <person name="Varghese N."/>
            <person name="Submissions S."/>
        </authorList>
    </citation>
    <scope>NUCLEOTIDE SEQUENCE [LARGE SCALE GENOMIC DNA]</scope>
    <source>
        <strain evidence="6">DSM 3695</strain>
    </source>
</reference>
<evidence type="ECO:0000313" key="6">
    <source>
        <dbReference type="Proteomes" id="UP000199310"/>
    </source>
</evidence>
<sequence>MNILTKKLKVFVKKINSWANDTPLHSFNLGENVVIAQGIKATFPQKIIFGDHIYIGPNAFLSSQGGLSISSGVVIGPGVNIYTANHRYEGASAIPYDGATILKPVQIMENVWIGGGVTIVPGVTIGEGAIIGAGAVVTRDVPAMAVVGGNPAKIIKMRNEAEYHHLKQQQLIYMRLKRDKQIKYFYIDG</sequence>
<dbReference type="InterPro" id="IPR001451">
    <property type="entry name" value="Hexapep"/>
</dbReference>
<accession>A0A1I0S8L2</accession>
<dbReference type="Pfam" id="PF00132">
    <property type="entry name" value="Hexapep"/>
    <property type="match status" value="1"/>
</dbReference>
<proteinExistence type="inferred from homology"/>
<evidence type="ECO:0000256" key="1">
    <source>
        <dbReference type="ARBA" id="ARBA00007274"/>
    </source>
</evidence>
<evidence type="ECO:0000256" key="4">
    <source>
        <dbReference type="ARBA" id="ARBA00023315"/>
    </source>
</evidence>
<evidence type="ECO:0008006" key="7">
    <source>
        <dbReference type="Google" id="ProtNLM"/>
    </source>
</evidence>
<dbReference type="GO" id="GO:0008374">
    <property type="term" value="F:O-acyltransferase activity"/>
    <property type="evidence" value="ECO:0007669"/>
    <property type="project" value="TreeGrafter"/>
</dbReference>
<evidence type="ECO:0000256" key="3">
    <source>
        <dbReference type="ARBA" id="ARBA00022737"/>
    </source>
</evidence>
<dbReference type="InterPro" id="IPR051159">
    <property type="entry name" value="Hexapeptide_acetyltransf"/>
</dbReference>
<comment type="similarity">
    <text evidence="1">Belongs to the transferase hexapeptide repeat family.</text>
</comment>
<dbReference type="STRING" id="29529.SAMN04488122_4865"/>
<dbReference type="InterPro" id="IPR011004">
    <property type="entry name" value="Trimer_LpxA-like_sf"/>
</dbReference>
<protein>
    <recommendedName>
        <fullName evidence="7">Maltose O-acetyltransferase</fullName>
    </recommendedName>
</protein>
<dbReference type="Proteomes" id="UP000199310">
    <property type="component" value="Unassembled WGS sequence"/>
</dbReference>
<dbReference type="Gene3D" id="2.160.10.10">
    <property type="entry name" value="Hexapeptide repeat proteins"/>
    <property type="match status" value="1"/>
</dbReference>
<dbReference type="GO" id="GO:0005829">
    <property type="term" value="C:cytosol"/>
    <property type="evidence" value="ECO:0007669"/>
    <property type="project" value="TreeGrafter"/>
</dbReference>
<dbReference type="SUPFAM" id="SSF51161">
    <property type="entry name" value="Trimeric LpxA-like enzymes"/>
    <property type="match status" value="1"/>
</dbReference>
<keyword evidence="2" id="KW-0808">Transferase</keyword>
<dbReference type="AlphaFoldDB" id="A0A1I0S8L2"/>
<evidence type="ECO:0000256" key="2">
    <source>
        <dbReference type="ARBA" id="ARBA00022679"/>
    </source>
</evidence>
<dbReference type="PROSITE" id="PS00101">
    <property type="entry name" value="HEXAPEP_TRANSFERASES"/>
    <property type="match status" value="1"/>
</dbReference>
<dbReference type="InterPro" id="IPR018357">
    <property type="entry name" value="Hexapep_transf_CS"/>
</dbReference>
<evidence type="ECO:0000313" key="5">
    <source>
        <dbReference type="EMBL" id="SEW52481.1"/>
    </source>
</evidence>